<dbReference type="PANTHER" id="PTHR11070">
    <property type="entry name" value="UVRD / RECB / PCRA DNA HELICASE FAMILY MEMBER"/>
    <property type="match status" value="1"/>
</dbReference>
<feature type="domain" description="UvrD-like helicase ATP-binding" evidence="10">
    <location>
        <begin position="207"/>
        <end position="672"/>
    </location>
</feature>
<sequence length="1000" mass="113224">MSLKNIEIVIGHSWFGQLYLSQPSGVKLTSSGIEFTEPEGHCSARYRKPTQSATTTQVSWLQLSSPPVFLPSFLGSLLCFQVGAKSYQIPYLGYFAKSTFLHQVHRLWAQAHEQSLCGLIVRIEHAIENRYLRESIREQIQQRVKREYKRWFPWCESAALSAKLQGALSQLQRFYRWDTAAIAQLRETYIQAQLSAHADFFEHVETNPLTDKQRRACVIDDDNNLLLAGAGTGKTSVMVGRAGYLVASKQAKPADILLLAYGRKAADEMQQRIKDKLGSDNIKASTFHSLGLKIITQVEGAPPSLSAWVDDEAGKTKWVQDTLECLIKNAAYRKQLFEYFSRFYYVERSPFEFASQGEYFEYLTANDIRSLKGERVKSFGELYIANWLFCNGIEYLYEAKYAHDVRSVDYRQYQPDFYLPEYDLYIEYYGIDEAGNTAPFIDKQAYAESMAWKRQQHQQHDTACIELFYYQHKQGQLLSALEHTLTSFGVRLSPLPDDALLNALHELGRVTEFAKILSQLIGLYKAACLDDKRLEAVFNRAANPQQIRCAYTLLKPMLTSYQQRLSANNEIDFEDMIATALDYIQTGRFVSPWRYIMVDEFQDISEPRARLVRALTGATSSVASAKASLFCVGDDWQAIYRFSGADVSLTTQFSDYFGATATSFLDRTFRFNSSISDVATRFVTQNPLQLIKDIQPSVTVTQPAVSLIQRGDNQAATAAEPSANAIEQALNAINARVEQELDSPFKRSACKPTVYLLSRFWFNLPDHNALRQLNLKYPSLSIECQSFHASKGKEADYVVITGLQTGQFGFPSMKITPPLLEAFLPQSESFKYAEERRLFYVALTRAKHRAYIVADMTYASPFVTELLQQEYSIEQHEFGTSLVQQLFEQISCAQCTTGTLTPRAGSFKSFYSCSHFPLCTHKEQGCHCCGSPMTRQRFNGFKVCINDDCGHTTPICNVCGGDMVLRQSARGAFWGCKNYRSNNASSCRNAVDEAKVVLPH</sequence>
<evidence type="ECO:0000256" key="4">
    <source>
        <dbReference type="ARBA" id="ARBA00022840"/>
    </source>
</evidence>
<dbReference type="Gene3D" id="3.40.91.30">
    <property type="match status" value="1"/>
</dbReference>
<dbReference type="InterPro" id="IPR000212">
    <property type="entry name" value="DNA_helicase_UvrD/REP"/>
</dbReference>
<evidence type="ECO:0000256" key="1">
    <source>
        <dbReference type="ARBA" id="ARBA00022741"/>
    </source>
</evidence>
<dbReference type="Gene3D" id="3.30.65.10">
    <property type="entry name" value="Bacterial Topoisomerase I, domain 1"/>
    <property type="match status" value="1"/>
</dbReference>
<evidence type="ECO:0000256" key="7">
    <source>
        <dbReference type="ARBA" id="ARBA00034808"/>
    </source>
</evidence>
<dbReference type="Pfam" id="PF00580">
    <property type="entry name" value="UvrD-helicase"/>
    <property type="match status" value="1"/>
</dbReference>
<evidence type="ECO:0000313" key="11">
    <source>
        <dbReference type="EMBL" id="WOT04856.1"/>
    </source>
</evidence>
<dbReference type="InterPro" id="IPR027417">
    <property type="entry name" value="P-loop_NTPase"/>
</dbReference>
<dbReference type="InterPro" id="IPR014017">
    <property type="entry name" value="DNA_helicase_UvrD-like_C"/>
</dbReference>
<gene>
    <name evidence="11" type="ORF">RGE70_16305</name>
</gene>
<keyword evidence="1 9" id="KW-0547">Nucleotide-binding</keyword>
<comment type="catalytic activity">
    <reaction evidence="6">
        <text>Couples ATP hydrolysis with the unwinding of duplex DNA by translocating in the 3'-5' direction.</text>
        <dbReference type="EC" id="5.6.2.4"/>
    </reaction>
</comment>
<dbReference type="EMBL" id="CP136522">
    <property type="protein sequence ID" value="WOT04856.1"/>
    <property type="molecule type" value="Genomic_DNA"/>
</dbReference>
<dbReference type="SUPFAM" id="SSF57783">
    <property type="entry name" value="Zinc beta-ribbon"/>
    <property type="match status" value="1"/>
</dbReference>
<dbReference type="EC" id="5.6.2.4" evidence="7"/>
<reference evidence="11 12" key="1">
    <citation type="submission" date="2023-10" db="EMBL/GenBank/DDBJ databases">
        <title>Complete genome sequence of Shewanella sp. DAU334.</title>
        <authorList>
            <person name="Lee Y.-S."/>
            <person name="Jeong H.-R."/>
            <person name="Hwang E.-J."/>
            <person name="Choi Y.-L."/>
            <person name="Kim G.-D."/>
        </authorList>
    </citation>
    <scope>NUCLEOTIDE SEQUENCE [LARGE SCALE GENOMIC DNA]</scope>
    <source>
        <strain evidence="11 12">DAU334</strain>
    </source>
</reference>
<evidence type="ECO:0000256" key="5">
    <source>
        <dbReference type="ARBA" id="ARBA00023235"/>
    </source>
</evidence>
<dbReference type="RefSeq" id="WP_310472494.1">
    <property type="nucleotide sequence ID" value="NZ_CP136522.1"/>
</dbReference>
<evidence type="ECO:0000256" key="8">
    <source>
        <dbReference type="ARBA" id="ARBA00048988"/>
    </source>
</evidence>
<evidence type="ECO:0000256" key="6">
    <source>
        <dbReference type="ARBA" id="ARBA00034617"/>
    </source>
</evidence>
<evidence type="ECO:0000313" key="12">
    <source>
        <dbReference type="Proteomes" id="UP001529491"/>
    </source>
</evidence>
<keyword evidence="5" id="KW-0413">Isomerase</keyword>
<dbReference type="Proteomes" id="UP001529491">
    <property type="component" value="Chromosome"/>
</dbReference>
<organism evidence="11 12">
    <name type="scientific">Shewanella youngdeokensis</name>
    <dbReference type="NCBI Taxonomy" id="2999068"/>
    <lineage>
        <taxon>Bacteria</taxon>
        <taxon>Pseudomonadati</taxon>
        <taxon>Pseudomonadota</taxon>
        <taxon>Gammaproteobacteria</taxon>
        <taxon>Alteromonadales</taxon>
        <taxon>Shewanellaceae</taxon>
        <taxon>Shewanella</taxon>
    </lineage>
</organism>
<dbReference type="InterPro" id="IPR013498">
    <property type="entry name" value="Topo_IA_Znf"/>
</dbReference>
<name>A0ABZ0JZ75_9GAMM</name>
<evidence type="ECO:0000256" key="2">
    <source>
        <dbReference type="ARBA" id="ARBA00022801"/>
    </source>
</evidence>
<dbReference type="PROSITE" id="PS51198">
    <property type="entry name" value="UVRD_HELICASE_ATP_BIND"/>
    <property type="match status" value="1"/>
</dbReference>
<dbReference type="SUPFAM" id="SSF52540">
    <property type="entry name" value="P-loop containing nucleoside triphosphate hydrolases"/>
    <property type="match status" value="1"/>
</dbReference>
<feature type="binding site" evidence="9">
    <location>
        <begin position="228"/>
        <end position="235"/>
    </location>
    <ligand>
        <name>ATP</name>
        <dbReference type="ChEBI" id="CHEBI:30616"/>
    </ligand>
</feature>
<dbReference type="Gene3D" id="3.40.50.300">
    <property type="entry name" value="P-loop containing nucleotide triphosphate hydrolases"/>
    <property type="match status" value="3"/>
</dbReference>
<evidence type="ECO:0000256" key="9">
    <source>
        <dbReference type="PROSITE-ProRule" id="PRU00560"/>
    </source>
</evidence>
<proteinExistence type="predicted"/>
<dbReference type="PANTHER" id="PTHR11070:SF63">
    <property type="entry name" value="DNA HELICASE IV"/>
    <property type="match status" value="1"/>
</dbReference>
<keyword evidence="3 9" id="KW-0347">Helicase</keyword>
<keyword evidence="2 9" id="KW-0378">Hydrolase</keyword>
<dbReference type="InterPro" id="IPR014016">
    <property type="entry name" value="UvrD-like_ATP-bd"/>
</dbReference>
<dbReference type="Pfam" id="PF01396">
    <property type="entry name" value="Zn_ribbon_Top1"/>
    <property type="match status" value="2"/>
</dbReference>
<protein>
    <recommendedName>
        <fullName evidence="7">DNA 3'-5' helicase</fullName>
        <ecNumber evidence="7">5.6.2.4</ecNumber>
    </recommendedName>
</protein>
<dbReference type="Pfam" id="PF13361">
    <property type="entry name" value="UvrD_C"/>
    <property type="match status" value="1"/>
</dbReference>
<comment type="catalytic activity">
    <reaction evidence="8">
        <text>ATP + H2O = ADP + phosphate + H(+)</text>
        <dbReference type="Rhea" id="RHEA:13065"/>
        <dbReference type="ChEBI" id="CHEBI:15377"/>
        <dbReference type="ChEBI" id="CHEBI:15378"/>
        <dbReference type="ChEBI" id="CHEBI:30616"/>
        <dbReference type="ChEBI" id="CHEBI:43474"/>
        <dbReference type="ChEBI" id="CHEBI:456216"/>
        <dbReference type="EC" id="5.6.2.4"/>
    </reaction>
</comment>
<evidence type="ECO:0000256" key="3">
    <source>
        <dbReference type="ARBA" id="ARBA00022806"/>
    </source>
</evidence>
<accession>A0ABZ0JZ75</accession>
<keyword evidence="12" id="KW-1185">Reference proteome</keyword>
<evidence type="ECO:0000259" key="10">
    <source>
        <dbReference type="PROSITE" id="PS51198"/>
    </source>
</evidence>
<keyword evidence="4 9" id="KW-0067">ATP-binding</keyword>